<dbReference type="Pfam" id="PF05524">
    <property type="entry name" value="PEP-utilisers_N"/>
    <property type="match status" value="1"/>
</dbReference>
<dbReference type="PRINTS" id="PR01736">
    <property type="entry name" value="PHPHTRNFRASE"/>
</dbReference>
<accession>A0A0B8PH32</accession>
<dbReference type="AlphaFoldDB" id="A0A0B8PH32"/>
<dbReference type="NCBIfam" id="NF008283">
    <property type="entry name" value="PRK11061.1"/>
    <property type="match status" value="1"/>
</dbReference>
<evidence type="ECO:0000256" key="4">
    <source>
        <dbReference type="ARBA" id="ARBA00007837"/>
    </source>
</evidence>
<feature type="domain" description="PEP-utilising enzyme C-terminal" evidence="16">
    <location>
        <begin position="348"/>
        <end position="636"/>
    </location>
</feature>
<keyword evidence="10" id="KW-0598">Phosphotransferase system</keyword>
<feature type="domain" description="GAF" evidence="15">
    <location>
        <begin position="2"/>
        <end position="80"/>
    </location>
</feature>
<evidence type="ECO:0000313" key="19">
    <source>
        <dbReference type="Proteomes" id="UP000031670"/>
    </source>
</evidence>
<evidence type="ECO:0000256" key="7">
    <source>
        <dbReference type="ARBA" id="ARBA00022490"/>
    </source>
</evidence>
<dbReference type="InterPro" id="IPR036637">
    <property type="entry name" value="Phosphohistidine_dom_sf"/>
</dbReference>
<feature type="domain" description="PEP-utilising enzyme mobile" evidence="14">
    <location>
        <begin position="250"/>
        <end position="320"/>
    </location>
</feature>
<evidence type="ECO:0000256" key="1">
    <source>
        <dbReference type="ARBA" id="ARBA00000683"/>
    </source>
</evidence>
<evidence type="ECO:0000313" key="18">
    <source>
        <dbReference type="EMBL" id="GAM65651.1"/>
    </source>
</evidence>
<dbReference type="Pfam" id="PF02896">
    <property type="entry name" value="PEP-utilizers_C"/>
    <property type="match status" value="1"/>
</dbReference>
<dbReference type="Pfam" id="PF01590">
    <property type="entry name" value="GAF"/>
    <property type="match status" value="1"/>
</dbReference>
<keyword evidence="9" id="KW-0808">Transferase</keyword>
<evidence type="ECO:0000256" key="11">
    <source>
        <dbReference type="ARBA" id="ARBA00022723"/>
    </source>
</evidence>
<evidence type="ECO:0000256" key="10">
    <source>
        <dbReference type="ARBA" id="ARBA00022683"/>
    </source>
</evidence>
<sequence>MVGLVYRTAEPLNLARASAHPEYKFFPQLGEQIYQAFLATPIVYRKRVLGVMVIQQQAPRQFSEQEESFLVTLAAQLAVLIASEQNQGKWLLQHKRRPVLSGIAASNGIAIGPIWRESEEHSLSEVLPASAVDPEKDKEWLLLAIESALKEFRRLRKQLDSDLNKDALAIFDLFTHLLNDPKLRSDLLGQIEKGDSAEWALRQVIERFSNHFARMSDLYLQQRAQDVRELGQRLLYFLHNSQAQQIKLAEPMILVVNEMTTTLLASVPRDKLLGIVSLQGGVNSHAAILSRALGIPAVLGVQIAQDIPSDRAVVLDGYNGEVMPSPTAGQRKYYRKLLNEELEMRTKVESTATEPAVTKDGANIQVMMNAGLEVDENVALSQAVDGIGLYRTEVSFLLKQSFPSEDEQFYHYRQVLVRARSKPVVMRTLDVGGDKSLPYFPMEEENPFLGWRGIRFTLDHPDIFLIQIRAMLRASVGLSSKLKILLPMISCAKELDASLRLFEQAYAEISATFPQVKKPEVGIMLEVPSTIYLLPVIADKIDFVSVGTNDLTQYLLAVDRNNAQVSELYEVMHPAVIMALKDIQTRCRQANLEVSVCGELAGDPLGVLLLLGLGFDQLSMNSANVARIKHLIRQTNLQDLEELAQLALTKAYAEDVQSLTQNYLKQQKLTGYVKPGKE</sequence>
<dbReference type="InterPro" id="IPR023151">
    <property type="entry name" value="PEP_util_CS"/>
</dbReference>
<proteinExistence type="inferred from homology"/>
<dbReference type="InterPro" id="IPR008279">
    <property type="entry name" value="PEP-util_enz_mobile_dom"/>
</dbReference>
<evidence type="ECO:0000259" key="16">
    <source>
        <dbReference type="Pfam" id="PF02896"/>
    </source>
</evidence>
<dbReference type="SUPFAM" id="SSF47831">
    <property type="entry name" value="Enzyme I of the PEP:sugar phosphotransferase system HPr-binding (sub)domain"/>
    <property type="match status" value="1"/>
</dbReference>
<dbReference type="InterPro" id="IPR000121">
    <property type="entry name" value="PEP_util_C"/>
</dbReference>
<evidence type="ECO:0000256" key="5">
    <source>
        <dbReference type="ARBA" id="ARBA00012232"/>
    </source>
</evidence>
<dbReference type="InterPro" id="IPR006318">
    <property type="entry name" value="PTS_EI-like"/>
</dbReference>
<dbReference type="Proteomes" id="UP000031670">
    <property type="component" value="Unassembled WGS sequence"/>
</dbReference>
<keyword evidence="11" id="KW-0479">Metal-binding</keyword>
<comment type="cofactor">
    <cofactor evidence="2">
        <name>Mg(2+)</name>
        <dbReference type="ChEBI" id="CHEBI:18420"/>
    </cofactor>
</comment>
<dbReference type="Gene3D" id="3.30.450.40">
    <property type="match status" value="1"/>
</dbReference>
<organism evidence="18 19">
    <name type="scientific">Vibrio ishigakensis</name>
    <dbReference type="NCBI Taxonomy" id="1481914"/>
    <lineage>
        <taxon>Bacteria</taxon>
        <taxon>Pseudomonadati</taxon>
        <taxon>Pseudomonadota</taxon>
        <taxon>Gammaproteobacteria</taxon>
        <taxon>Vibrionales</taxon>
        <taxon>Vibrionaceae</taxon>
        <taxon>Vibrio</taxon>
    </lineage>
</organism>
<gene>
    <name evidence="18" type="ORF">JCM19232_2898</name>
</gene>
<dbReference type="PROSITE" id="PS00742">
    <property type="entry name" value="PEP_ENZYMES_2"/>
    <property type="match status" value="1"/>
</dbReference>
<comment type="similarity">
    <text evidence="4">Belongs to the PEP-utilizing enzyme family.</text>
</comment>
<dbReference type="InterPro" id="IPR015813">
    <property type="entry name" value="Pyrv/PenolPyrv_kinase-like_dom"/>
</dbReference>
<comment type="caution">
    <text evidence="18">The sequence shown here is derived from an EMBL/GenBank/DDBJ whole genome shotgun (WGS) entry which is preliminary data.</text>
</comment>
<dbReference type="SUPFAM" id="SSF52009">
    <property type="entry name" value="Phosphohistidine domain"/>
    <property type="match status" value="1"/>
</dbReference>
<dbReference type="SUPFAM" id="SSF51621">
    <property type="entry name" value="Phosphoenolpyruvate/pyruvate domain"/>
    <property type="match status" value="1"/>
</dbReference>
<dbReference type="PROSITE" id="PS00370">
    <property type="entry name" value="PEP_ENZYMES_PHOS_SITE"/>
    <property type="match status" value="1"/>
</dbReference>
<evidence type="ECO:0000256" key="12">
    <source>
        <dbReference type="ARBA" id="ARBA00022777"/>
    </source>
</evidence>
<dbReference type="GO" id="GO:0009401">
    <property type="term" value="P:phosphoenolpyruvate-dependent sugar phosphotransferase system"/>
    <property type="evidence" value="ECO:0007669"/>
    <property type="project" value="UniProtKB-KW"/>
</dbReference>
<dbReference type="GO" id="GO:0016301">
    <property type="term" value="F:kinase activity"/>
    <property type="evidence" value="ECO:0007669"/>
    <property type="project" value="UniProtKB-KW"/>
</dbReference>
<keyword evidence="7" id="KW-0963">Cytoplasm</keyword>
<dbReference type="EMBL" id="BBSA01000022">
    <property type="protein sequence ID" value="GAM65651.1"/>
    <property type="molecule type" value="Genomic_DNA"/>
</dbReference>
<dbReference type="SUPFAM" id="SSF55781">
    <property type="entry name" value="GAF domain-like"/>
    <property type="match status" value="1"/>
</dbReference>
<evidence type="ECO:0000256" key="8">
    <source>
        <dbReference type="ARBA" id="ARBA00022597"/>
    </source>
</evidence>
<comment type="subcellular location">
    <subcellularLocation>
        <location evidence="3">Cytoplasm</location>
    </subcellularLocation>
</comment>
<evidence type="ECO:0000259" key="17">
    <source>
        <dbReference type="Pfam" id="PF05524"/>
    </source>
</evidence>
<dbReference type="InterPro" id="IPR036618">
    <property type="entry name" value="PtsI_HPr-bd_sf"/>
</dbReference>
<reference evidence="18 19" key="2">
    <citation type="submission" date="2015-01" db="EMBL/GenBank/DDBJ databases">
        <authorList>
            <consortium name="NBRP consortium"/>
            <person name="Sawabe T."/>
            <person name="Meirelles P."/>
            <person name="Feng G."/>
            <person name="Sayaka M."/>
            <person name="Hattori M."/>
            <person name="Ohkuma M."/>
        </authorList>
    </citation>
    <scope>NUCLEOTIDE SEQUENCE [LARGE SCALE GENOMIC DNA]</scope>
    <source>
        <strain evidence="18 19">JCM19232</strain>
    </source>
</reference>
<dbReference type="Gene3D" id="3.20.20.60">
    <property type="entry name" value="Phosphoenolpyruvate-binding domains"/>
    <property type="match status" value="1"/>
</dbReference>
<protein>
    <recommendedName>
        <fullName evidence="5">phosphoenolpyruvate--protein phosphotransferase</fullName>
        <ecNumber evidence="5">2.7.3.9</ecNumber>
    </recommendedName>
</protein>
<dbReference type="InterPro" id="IPR029016">
    <property type="entry name" value="GAF-like_dom_sf"/>
</dbReference>
<dbReference type="InterPro" id="IPR040442">
    <property type="entry name" value="Pyrv_kinase-like_dom_sf"/>
</dbReference>
<dbReference type="GO" id="GO:0008965">
    <property type="term" value="F:phosphoenolpyruvate-protein phosphotransferase activity"/>
    <property type="evidence" value="ECO:0007669"/>
    <property type="project" value="UniProtKB-EC"/>
</dbReference>
<dbReference type="GO" id="GO:0046872">
    <property type="term" value="F:metal ion binding"/>
    <property type="evidence" value="ECO:0007669"/>
    <property type="project" value="UniProtKB-KW"/>
</dbReference>
<dbReference type="InterPro" id="IPR003018">
    <property type="entry name" value="GAF"/>
</dbReference>
<evidence type="ECO:0000256" key="13">
    <source>
        <dbReference type="ARBA" id="ARBA00022842"/>
    </source>
</evidence>
<keyword evidence="6" id="KW-0813">Transport</keyword>
<name>A0A0B8PH32_9VIBR</name>
<dbReference type="InterPro" id="IPR018274">
    <property type="entry name" value="PEP_util_AS"/>
</dbReference>
<dbReference type="PANTHER" id="PTHR46244:SF1">
    <property type="entry name" value="PHOSPHOENOLPYRUVATE-DEPENDENT PHOSPHOTRANSFERASE SYSTEM"/>
    <property type="match status" value="1"/>
</dbReference>
<evidence type="ECO:0000256" key="9">
    <source>
        <dbReference type="ARBA" id="ARBA00022679"/>
    </source>
</evidence>
<keyword evidence="8" id="KW-0762">Sugar transport</keyword>
<keyword evidence="12 18" id="KW-0418">Kinase</keyword>
<dbReference type="PANTHER" id="PTHR46244">
    <property type="entry name" value="PHOSPHOENOLPYRUVATE-PROTEIN PHOSPHOTRANSFERASE"/>
    <property type="match status" value="1"/>
</dbReference>
<dbReference type="Gene3D" id="3.50.30.10">
    <property type="entry name" value="Phosphohistidine domain"/>
    <property type="match status" value="1"/>
</dbReference>
<reference evidence="18 19" key="1">
    <citation type="submission" date="2015-01" db="EMBL/GenBank/DDBJ databases">
        <title>Vibrio sp. C5 JCM 19232 whole genome shotgun sequence.</title>
        <authorList>
            <person name="Sawabe T."/>
            <person name="Meirelles P."/>
            <person name="Feng G."/>
            <person name="Sayaka M."/>
            <person name="Hattori M."/>
            <person name="Ohkuma M."/>
        </authorList>
    </citation>
    <scope>NUCLEOTIDE SEQUENCE [LARGE SCALE GENOMIC DNA]</scope>
    <source>
        <strain evidence="18 19">JCM19232</strain>
    </source>
</reference>
<evidence type="ECO:0000259" key="15">
    <source>
        <dbReference type="Pfam" id="PF01590"/>
    </source>
</evidence>
<comment type="catalytic activity">
    <reaction evidence="1">
        <text>L-histidyl-[protein] + phosphoenolpyruvate = N(pros)-phospho-L-histidyl-[protein] + pyruvate</text>
        <dbReference type="Rhea" id="RHEA:23880"/>
        <dbReference type="Rhea" id="RHEA-COMP:9745"/>
        <dbReference type="Rhea" id="RHEA-COMP:9746"/>
        <dbReference type="ChEBI" id="CHEBI:15361"/>
        <dbReference type="ChEBI" id="CHEBI:29979"/>
        <dbReference type="ChEBI" id="CHEBI:58702"/>
        <dbReference type="ChEBI" id="CHEBI:64837"/>
        <dbReference type="EC" id="2.7.3.9"/>
    </reaction>
</comment>
<dbReference type="Pfam" id="PF00391">
    <property type="entry name" value="PEP-utilizers"/>
    <property type="match status" value="1"/>
</dbReference>
<feature type="domain" description="Phosphotransferase system enzyme I N-terminal" evidence="17">
    <location>
        <begin position="101"/>
        <end position="223"/>
    </location>
</feature>
<dbReference type="InterPro" id="IPR050499">
    <property type="entry name" value="PEP-utilizing_PTS_enzyme"/>
</dbReference>
<keyword evidence="13" id="KW-0460">Magnesium</keyword>
<dbReference type="EC" id="2.7.3.9" evidence="5"/>
<dbReference type="NCBIfam" id="TIGR01417">
    <property type="entry name" value="PTS_I_fam"/>
    <property type="match status" value="1"/>
</dbReference>
<dbReference type="Gene3D" id="1.10.274.10">
    <property type="entry name" value="PtsI, HPr-binding domain"/>
    <property type="match status" value="1"/>
</dbReference>
<dbReference type="GO" id="GO:0005737">
    <property type="term" value="C:cytoplasm"/>
    <property type="evidence" value="ECO:0007669"/>
    <property type="project" value="UniProtKB-SubCell"/>
</dbReference>
<evidence type="ECO:0000256" key="3">
    <source>
        <dbReference type="ARBA" id="ARBA00004496"/>
    </source>
</evidence>
<evidence type="ECO:0000256" key="2">
    <source>
        <dbReference type="ARBA" id="ARBA00001946"/>
    </source>
</evidence>
<evidence type="ECO:0000259" key="14">
    <source>
        <dbReference type="Pfam" id="PF00391"/>
    </source>
</evidence>
<dbReference type="InterPro" id="IPR008731">
    <property type="entry name" value="PTS_EIN"/>
</dbReference>
<evidence type="ECO:0000256" key="6">
    <source>
        <dbReference type="ARBA" id="ARBA00022448"/>
    </source>
</evidence>